<feature type="signal peptide" evidence="2">
    <location>
        <begin position="1"/>
        <end position="18"/>
    </location>
</feature>
<accession>A0A429X3E8</accession>
<gene>
    <name evidence="4" type="ORF">D5F11_020515</name>
</gene>
<feature type="compositionally biased region" description="Basic and acidic residues" evidence="1">
    <location>
        <begin position="143"/>
        <end position="167"/>
    </location>
</feature>
<evidence type="ECO:0000259" key="3">
    <source>
        <dbReference type="Pfam" id="PF13115"/>
    </source>
</evidence>
<dbReference type="Pfam" id="PF13115">
    <property type="entry name" value="YtkA"/>
    <property type="match status" value="2"/>
</dbReference>
<evidence type="ECO:0000256" key="1">
    <source>
        <dbReference type="SAM" id="MobiDB-lite"/>
    </source>
</evidence>
<reference evidence="4 5" key="1">
    <citation type="submission" date="2018-12" db="EMBL/GenBank/DDBJ databases">
        <authorList>
            <person name="Sun L."/>
            <person name="Chen Z."/>
        </authorList>
    </citation>
    <scope>NUCLEOTIDE SEQUENCE [LARGE SCALE GENOMIC DNA]</scope>
    <source>
        <strain evidence="4 5">LMG 29736</strain>
    </source>
</reference>
<proteinExistence type="predicted"/>
<evidence type="ECO:0000313" key="4">
    <source>
        <dbReference type="EMBL" id="RST57886.1"/>
    </source>
</evidence>
<organism evidence="4 5">
    <name type="scientific">Siminovitchia terrae</name>
    <name type="common">Bacillus terrae</name>
    <dbReference type="NCBI Taxonomy" id="1914933"/>
    <lineage>
        <taxon>Bacteria</taxon>
        <taxon>Bacillati</taxon>
        <taxon>Bacillota</taxon>
        <taxon>Bacilli</taxon>
        <taxon>Bacillales</taxon>
        <taxon>Bacillaceae</taxon>
        <taxon>Siminovitchia</taxon>
    </lineage>
</organism>
<dbReference type="PROSITE" id="PS51257">
    <property type="entry name" value="PROKAR_LIPOPROTEIN"/>
    <property type="match status" value="1"/>
</dbReference>
<comment type="caution">
    <text evidence="4">The sequence shown here is derived from an EMBL/GenBank/DDBJ whole genome shotgun (WGS) entry which is preliminary data.</text>
</comment>
<sequence>MKKRLWPIMIGLFVLVLAACGKTGNEVEEVKEDDIPKSIDAELEVQETANVGEAVPLKVTVTQGDEKVADADEVEFEIWEEENKEDSEMIKSKNNKDGTYEAEKSFDTDGVYIVQVHVTARGLHTMPKKTVTVGEGTADEEGDHDHGEHAEHSEHDQHDGDDHDEHQHAEGFSMHFMEPKNVEAGKKIELMAHLELENKPMEAARVRFEIWNDGSDKHEFVDAKESQAGEYTGHYEFKESGKYKVQVHVENDEGLHEHEEHEIEVK</sequence>
<evidence type="ECO:0000313" key="5">
    <source>
        <dbReference type="Proteomes" id="UP000287296"/>
    </source>
</evidence>
<feature type="chain" id="PRO_5038903458" description="YtkA-like domain-containing protein" evidence="2">
    <location>
        <begin position="19"/>
        <end position="266"/>
    </location>
</feature>
<dbReference type="OrthoDB" id="2679563at2"/>
<evidence type="ECO:0000256" key="2">
    <source>
        <dbReference type="SAM" id="SignalP"/>
    </source>
</evidence>
<name>A0A429X3E8_SIMTE</name>
<dbReference type="AlphaFoldDB" id="A0A429X3E8"/>
<dbReference type="EMBL" id="QYTW02000027">
    <property type="protein sequence ID" value="RST57886.1"/>
    <property type="molecule type" value="Genomic_DNA"/>
</dbReference>
<keyword evidence="2" id="KW-0732">Signal</keyword>
<feature type="region of interest" description="Disordered" evidence="1">
    <location>
        <begin position="135"/>
        <end position="167"/>
    </location>
</feature>
<protein>
    <recommendedName>
        <fullName evidence="3">YtkA-like domain-containing protein</fullName>
    </recommendedName>
</protein>
<dbReference type="InterPro" id="IPR032693">
    <property type="entry name" value="YtkA-like_dom"/>
</dbReference>
<feature type="domain" description="YtkA-like" evidence="3">
    <location>
        <begin position="167"/>
        <end position="248"/>
    </location>
</feature>
<dbReference type="RefSeq" id="WP_120117988.1">
    <property type="nucleotide sequence ID" value="NZ_QYTW02000027.1"/>
</dbReference>
<feature type="domain" description="YtkA-like" evidence="3">
    <location>
        <begin position="37"/>
        <end position="117"/>
    </location>
</feature>
<dbReference type="Proteomes" id="UP000287296">
    <property type="component" value="Unassembled WGS sequence"/>
</dbReference>